<evidence type="ECO:0000256" key="2">
    <source>
        <dbReference type="ARBA" id="ARBA00022448"/>
    </source>
</evidence>
<keyword evidence="3" id="KW-0472">Membrane</keyword>
<accession>A0A7Y9ISA9</accession>
<dbReference type="AlphaFoldDB" id="A0A7Y9ISA9"/>
<keyword evidence="2" id="KW-0813">Transport</keyword>
<name>A0A7Y9ISA9_9BURK</name>
<evidence type="ECO:0000256" key="4">
    <source>
        <dbReference type="ARBA" id="ARBA00022741"/>
    </source>
</evidence>
<gene>
    <name evidence="8" type="ORF">FHW18_000725</name>
</gene>
<organism evidence="8 9">
    <name type="scientific">Pigmentiphaga litoralis</name>
    <dbReference type="NCBI Taxonomy" id="516702"/>
    <lineage>
        <taxon>Bacteria</taxon>
        <taxon>Pseudomonadati</taxon>
        <taxon>Pseudomonadota</taxon>
        <taxon>Betaproteobacteria</taxon>
        <taxon>Burkholderiales</taxon>
        <taxon>Alcaligenaceae</taxon>
        <taxon>Pigmentiphaga</taxon>
    </lineage>
</organism>
<keyword evidence="3" id="KW-1003">Cell membrane</keyword>
<dbReference type="Pfam" id="PF00005">
    <property type="entry name" value="ABC_tran"/>
    <property type="match status" value="1"/>
</dbReference>
<dbReference type="PANTHER" id="PTHR43820">
    <property type="entry name" value="HIGH-AFFINITY BRANCHED-CHAIN AMINO ACID TRANSPORT ATP-BINDING PROTEIN LIVF"/>
    <property type="match status" value="1"/>
</dbReference>
<dbReference type="Gene3D" id="3.40.50.300">
    <property type="entry name" value="P-loop containing nucleotide triphosphate hydrolases"/>
    <property type="match status" value="1"/>
</dbReference>
<dbReference type="InterPro" id="IPR003593">
    <property type="entry name" value="AAA+_ATPase"/>
</dbReference>
<evidence type="ECO:0000313" key="9">
    <source>
        <dbReference type="Proteomes" id="UP000542125"/>
    </source>
</evidence>
<dbReference type="GO" id="GO:0005524">
    <property type="term" value="F:ATP binding"/>
    <property type="evidence" value="ECO:0007669"/>
    <property type="project" value="UniProtKB-KW"/>
</dbReference>
<dbReference type="InterPro" id="IPR003439">
    <property type="entry name" value="ABC_transporter-like_ATP-bd"/>
</dbReference>
<evidence type="ECO:0000256" key="6">
    <source>
        <dbReference type="ARBA" id="ARBA00022970"/>
    </source>
</evidence>
<evidence type="ECO:0000256" key="3">
    <source>
        <dbReference type="ARBA" id="ARBA00022475"/>
    </source>
</evidence>
<dbReference type="Proteomes" id="UP000542125">
    <property type="component" value="Unassembled WGS sequence"/>
</dbReference>
<dbReference type="InterPro" id="IPR052156">
    <property type="entry name" value="BCAA_Transport_ATP-bd_LivF"/>
</dbReference>
<feature type="domain" description="ABC transporter" evidence="7">
    <location>
        <begin position="6"/>
        <end position="239"/>
    </location>
</feature>
<evidence type="ECO:0000259" key="7">
    <source>
        <dbReference type="PROSITE" id="PS50893"/>
    </source>
</evidence>
<reference evidence="8 9" key="1">
    <citation type="submission" date="2020-07" db="EMBL/GenBank/DDBJ databases">
        <title>Genomic Encyclopedia of Type Strains, Phase IV (KMG-V): Genome sequencing to study the core and pangenomes of soil and plant-associated prokaryotes.</title>
        <authorList>
            <person name="Whitman W."/>
        </authorList>
    </citation>
    <scope>NUCLEOTIDE SEQUENCE [LARGE SCALE GENOMIC DNA]</scope>
    <source>
        <strain evidence="8 9">SAS40</strain>
    </source>
</reference>
<keyword evidence="9" id="KW-1185">Reference proteome</keyword>
<keyword evidence="4" id="KW-0547">Nucleotide-binding</keyword>
<evidence type="ECO:0000313" key="8">
    <source>
        <dbReference type="EMBL" id="NYE81454.1"/>
    </source>
</evidence>
<keyword evidence="5 8" id="KW-0067">ATP-binding</keyword>
<dbReference type="SUPFAM" id="SSF52540">
    <property type="entry name" value="P-loop containing nucleoside triphosphate hydrolases"/>
    <property type="match status" value="1"/>
</dbReference>
<dbReference type="GO" id="GO:0015658">
    <property type="term" value="F:branched-chain amino acid transmembrane transporter activity"/>
    <property type="evidence" value="ECO:0007669"/>
    <property type="project" value="TreeGrafter"/>
</dbReference>
<proteinExistence type="inferred from homology"/>
<dbReference type="PROSITE" id="PS50893">
    <property type="entry name" value="ABC_TRANSPORTER_2"/>
    <property type="match status" value="1"/>
</dbReference>
<comment type="caution">
    <text evidence="8">The sequence shown here is derived from an EMBL/GenBank/DDBJ whole genome shotgun (WGS) entry which is preliminary data.</text>
</comment>
<evidence type="ECO:0000256" key="5">
    <source>
        <dbReference type="ARBA" id="ARBA00022840"/>
    </source>
</evidence>
<dbReference type="GO" id="GO:0015807">
    <property type="term" value="P:L-amino acid transport"/>
    <property type="evidence" value="ECO:0007669"/>
    <property type="project" value="TreeGrafter"/>
</dbReference>
<dbReference type="RefSeq" id="WP_179583478.1">
    <property type="nucleotide sequence ID" value="NZ_JACBYR010000001.1"/>
</dbReference>
<protein>
    <submittedName>
        <fullName evidence="8">Branched-chain amino acid transport system ATP-binding protein</fullName>
    </submittedName>
</protein>
<dbReference type="PANTHER" id="PTHR43820:SF2">
    <property type="entry name" value="ABC TRANSPORTER ATP-BINDING PROTEIN"/>
    <property type="match status" value="1"/>
</dbReference>
<dbReference type="InterPro" id="IPR027417">
    <property type="entry name" value="P-loop_NTPase"/>
</dbReference>
<comment type="similarity">
    <text evidence="1">Belongs to the ABC transporter superfamily.</text>
</comment>
<dbReference type="EMBL" id="JACBYR010000001">
    <property type="protein sequence ID" value="NYE81454.1"/>
    <property type="molecule type" value="Genomic_DNA"/>
</dbReference>
<dbReference type="CDD" id="cd03224">
    <property type="entry name" value="ABC_TM1139_LivF_branched"/>
    <property type="match status" value="1"/>
</dbReference>
<dbReference type="InterPro" id="IPR017871">
    <property type="entry name" value="ABC_transporter-like_CS"/>
</dbReference>
<sequence length="242" mass="25943">MAEAILEIRDLSSGWGDTQVLSGVSLSLAHGDVLAILGRNGVGKSTLLSTVVGRATHRSGTVTLAGHGIEKLAVYERAKRGIGLVPQEREIFPSLSVRENLLVAAKPAAHEAAQPWTLDRVIDLMPRLGERINNGGSQLSGGEQQMLSIGRALMGNPSLLLLDEPMEGLAPVIIDGLVAALHRLRAESRLAILLVEQHVSLALEFTDRVLVLDRGMTVYDNSDGRSKPDRERIDALTGVSEN</sequence>
<dbReference type="GO" id="GO:0016887">
    <property type="term" value="F:ATP hydrolysis activity"/>
    <property type="evidence" value="ECO:0007669"/>
    <property type="project" value="InterPro"/>
</dbReference>
<dbReference type="SMART" id="SM00382">
    <property type="entry name" value="AAA"/>
    <property type="match status" value="1"/>
</dbReference>
<keyword evidence="6" id="KW-0029">Amino-acid transport</keyword>
<evidence type="ECO:0000256" key="1">
    <source>
        <dbReference type="ARBA" id="ARBA00005417"/>
    </source>
</evidence>
<dbReference type="PROSITE" id="PS00211">
    <property type="entry name" value="ABC_TRANSPORTER_1"/>
    <property type="match status" value="1"/>
</dbReference>